<keyword evidence="4" id="KW-1185">Reference proteome</keyword>
<evidence type="ECO:0000313" key="4">
    <source>
        <dbReference type="Proteomes" id="UP000467841"/>
    </source>
</evidence>
<proteinExistence type="predicted"/>
<organism evidence="3 4">
    <name type="scientific">Microthlaspi erraticum</name>
    <dbReference type="NCBI Taxonomy" id="1685480"/>
    <lineage>
        <taxon>Eukaryota</taxon>
        <taxon>Viridiplantae</taxon>
        <taxon>Streptophyta</taxon>
        <taxon>Embryophyta</taxon>
        <taxon>Tracheophyta</taxon>
        <taxon>Spermatophyta</taxon>
        <taxon>Magnoliopsida</taxon>
        <taxon>eudicotyledons</taxon>
        <taxon>Gunneridae</taxon>
        <taxon>Pentapetalae</taxon>
        <taxon>rosids</taxon>
        <taxon>malvids</taxon>
        <taxon>Brassicales</taxon>
        <taxon>Brassicaceae</taxon>
        <taxon>Coluteocarpeae</taxon>
        <taxon>Microthlaspi</taxon>
    </lineage>
</organism>
<dbReference type="Pfam" id="PF14223">
    <property type="entry name" value="Retrotran_gag_2"/>
    <property type="match status" value="1"/>
</dbReference>
<sequence length="427" mass="47562">MEISIRDLSLWSGFTWFCHGSNTPTAGEYQVHGINGQTSEVPNPDYHVWLQTDHIVKSWLIGTFTEEVLALVIQCATSRDMWLSVANHFNKISSARLYELQCRLQDVAKKGRPMVEFLNEITAICSLLQSVGHIVPEQIKIFTALRGLGPEYESVKASIEGDMDKITPPTFIGITPRLMSAEARYHSYTAGSEVSPHMAFNTMQVNYTTRGRGQSYAHRGRGRGYTTRGRGFPQQVSSLHGQITTSEGELKLPCQICGKKGHRALACWHRFDNAYQEEEMHVAMSALHITDITDHTGHEWYPDTGASAHVTSSAMHLQQSQPYSGSDSVMVADGNFLPITHTGSTVIGSTSGTLPLKDVLVCPDIAKSLLSVSKVTRDYPYTFKFDCDEVVVKDKVTKKHLLVGRNNDEGLYKLKDSKPEVFFSSRQ</sequence>
<reference evidence="3" key="1">
    <citation type="submission" date="2020-01" db="EMBL/GenBank/DDBJ databases">
        <authorList>
            <person name="Mishra B."/>
        </authorList>
    </citation>
    <scope>NUCLEOTIDE SEQUENCE [LARGE SCALE GENOMIC DNA]</scope>
</reference>
<evidence type="ECO:0000313" key="3">
    <source>
        <dbReference type="EMBL" id="CAA7025131.1"/>
    </source>
</evidence>
<feature type="domain" description="Retrovirus-related Pol polyprotein from transposon TNT 1-94-like beta-barrel" evidence="2">
    <location>
        <begin position="300"/>
        <end position="376"/>
    </location>
</feature>
<gene>
    <name evidence="3" type="ORF">MERR_LOCUS12366</name>
</gene>
<accession>A0A6D2IGQ0</accession>
<dbReference type="PANTHER" id="PTHR47481">
    <property type="match status" value="1"/>
</dbReference>
<evidence type="ECO:0000256" key="1">
    <source>
        <dbReference type="SAM" id="MobiDB-lite"/>
    </source>
</evidence>
<dbReference type="InterPro" id="IPR054722">
    <property type="entry name" value="PolX-like_BBD"/>
</dbReference>
<name>A0A6D2IGQ0_9BRAS</name>
<dbReference type="OrthoDB" id="1845088at2759"/>
<dbReference type="PANTHER" id="PTHR47481:SF10">
    <property type="entry name" value="COPIA-LIKE POLYPROTEIN_RETROTRANSPOSON"/>
    <property type="match status" value="1"/>
</dbReference>
<dbReference type="AlphaFoldDB" id="A0A6D2IGQ0"/>
<evidence type="ECO:0000259" key="2">
    <source>
        <dbReference type="Pfam" id="PF22936"/>
    </source>
</evidence>
<feature type="region of interest" description="Disordered" evidence="1">
    <location>
        <begin position="211"/>
        <end position="235"/>
    </location>
</feature>
<protein>
    <recommendedName>
        <fullName evidence="2">Retrovirus-related Pol polyprotein from transposon TNT 1-94-like beta-barrel domain-containing protein</fullName>
    </recommendedName>
</protein>
<comment type="caution">
    <text evidence="3">The sequence shown here is derived from an EMBL/GenBank/DDBJ whole genome shotgun (WGS) entry which is preliminary data.</text>
</comment>
<dbReference type="Pfam" id="PF22936">
    <property type="entry name" value="Pol_BBD"/>
    <property type="match status" value="1"/>
</dbReference>
<dbReference type="Proteomes" id="UP000467841">
    <property type="component" value="Unassembled WGS sequence"/>
</dbReference>
<dbReference type="EMBL" id="CACVBM020000987">
    <property type="protein sequence ID" value="CAA7025131.1"/>
    <property type="molecule type" value="Genomic_DNA"/>
</dbReference>